<evidence type="ECO:0000313" key="4">
    <source>
        <dbReference type="Proteomes" id="UP001501147"/>
    </source>
</evidence>
<keyword evidence="4" id="KW-1185">Reference proteome</keyword>
<dbReference type="Proteomes" id="UP001501147">
    <property type="component" value="Unassembled WGS sequence"/>
</dbReference>
<name>A0ABP9A221_9ACTN</name>
<proteinExistence type="predicted"/>
<evidence type="ECO:0000256" key="1">
    <source>
        <dbReference type="SAM" id="MobiDB-lite"/>
    </source>
</evidence>
<evidence type="ECO:0000313" key="3">
    <source>
        <dbReference type="EMBL" id="GAA4772098.1"/>
    </source>
</evidence>
<comment type="caution">
    <text evidence="3">The sequence shown here is derived from an EMBL/GenBank/DDBJ whole genome shotgun (WGS) entry which is preliminary data.</text>
</comment>
<dbReference type="EMBL" id="BAABJV010000003">
    <property type="protein sequence ID" value="GAA4772098.1"/>
    <property type="molecule type" value="Genomic_DNA"/>
</dbReference>
<protein>
    <recommendedName>
        <fullName evidence="5">Bacterial virulence protein VirB8 domain-containing protein</fullName>
    </recommendedName>
</protein>
<keyword evidence="2" id="KW-0812">Transmembrane</keyword>
<evidence type="ECO:0000256" key="2">
    <source>
        <dbReference type="SAM" id="Phobius"/>
    </source>
</evidence>
<dbReference type="Pfam" id="PF19136">
    <property type="entry name" value="DUF5819"/>
    <property type="match status" value="1"/>
</dbReference>
<feature type="compositionally biased region" description="Low complexity" evidence="1">
    <location>
        <begin position="37"/>
        <end position="51"/>
    </location>
</feature>
<keyword evidence="2" id="KW-0472">Membrane</keyword>
<accession>A0ABP9A221</accession>
<feature type="region of interest" description="Disordered" evidence="1">
    <location>
        <begin position="1"/>
        <end position="60"/>
    </location>
</feature>
<reference evidence="4" key="1">
    <citation type="journal article" date="2019" name="Int. J. Syst. Evol. Microbiol.">
        <title>The Global Catalogue of Microorganisms (GCM) 10K type strain sequencing project: providing services to taxonomists for standard genome sequencing and annotation.</title>
        <authorList>
            <consortium name="The Broad Institute Genomics Platform"/>
            <consortium name="The Broad Institute Genome Sequencing Center for Infectious Disease"/>
            <person name="Wu L."/>
            <person name="Ma J."/>
        </authorList>
    </citation>
    <scope>NUCLEOTIDE SEQUENCE [LARGE SCALE GENOMIC DNA]</scope>
    <source>
        <strain evidence="4">JCM 18324</strain>
    </source>
</reference>
<gene>
    <name evidence="3" type="ORF">GCM10023329_19440</name>
</gene>
<organism evidence="3 4">
    <name type="scientific">Streptomyces sanyensis</name>
    <dbReference type="NCBI Taxonomy" id="568869"/>
    <lineage>
        <taxon>Bacteria</taxon>
        <taxon>Bacillati</taxon>
        <taxon>Actinomycetota</taxon>
        <taxon>Actinomycetes</taxon>
        <taxon>Kitasatosporales</taxon>
        <taxon>Streptomycetaceae</taxon>
        <taxon>Streptomyces</taxon>
    </lineage>
</organism>
<sequence>MESYEQASGTEDGAPPAGPPGRSPQPAAVRTRSGQSAPQAPTGPGADPADPAAHRPPPAGVAGLSTPYRVLAAVCAAGIASVACVHLAMVFLHVAPSNTLTKRHGDAVQAWVYPEFEQNWKLFAPNPLQQNISVEARAEYTDAGGSRRTSDWINLTERDAEAIRGNLLPSHIHQNQLRRGWDFYLGAHAEGARPDSLRARLSERYLRRIAMQRLEGAELGGPVQRIQLRSSSQAIEPPSWSPEKVDTRPVYNVQPWWTVTAADLPGGVTGGRTEEAR</sequence>
<feature type="transmembrane region" description="Helical" evidence="2">
    <location>
        <begin position="70"/>
        <end position="94"/>
    </location>
</feature>
<dbReference type="RefSeq" id="WP_425588664.1">
    <property type="nucleotide sequence ID" value="NZ_BAABJV010000003.1"/>
</dbReference>
<keyword evidence="2" id="KW-1133">Transmembrane helix</keyword>
<evidence type="ECO:0008006" key="5">
    <source>
        <dbReference type="Google" id="ProtNLM"/>
    </source>
</evidence>
<dbReference type="InterPro" id="IPR043857">
    <property type="entry name" value="DUF5819"/>
</dbReference>